<evidence type="ECO:0000313" key="3">
    <source>
        <dbReference type="EMBL" id="MBO8432479.1"/>
    </source>
</evidence>
<reference evidence="3" key="2">
    <citation type="journal article" date="2021" name="PeerJ">
        <title>Extensive microbial diversity within the chicken gut microbiome revealed by metagenomics and culture.</title>
        <authorList>
            <person name="Gilroy R."/>
            <person name="Ravi A."/>
            <person name="Getino M."/>
            <person name="Pursley I."/>
            <person name="Horton D.L."/>
            <person name="Alikhan N.F."/>
            <person name="Baker D."/>
            <person name="Gharbi K."/>
            <person name="Hall N."/>
            <person name="Watson M."/>
            <person name="Adriaenssens E.M."/>
            <person name="Foster-Nyarko E."/>
            <person name="Jarju S."/>
            <person name="Secka A."/>
            <person name="Antonio M."/>
            <person name="Oren A."/>
            <person name="Chaudhuri R.R."/>
            <person name="La Ragione R."/>
            <person name="Hildebrand F."/>
            <person name="Pallen M.J."/>
        </authorList>
    </citation>
    <scope>NUCLEOTIDE SEQUENCE</scope>
    <source>
        <strain evidence="3">2889</strain>
    </source>
</reference>
<dbReference type="Pfam" id="PF13568">
    <property type="entry name" value="OMP_b-brl_2"/>
    <property type="match status" value="1"/>
</dbReference>
<proteinExistence type="predicted"/>
<feature type="domain" description="Outer membrane protein beta-barrel" evidence="2">
    <location>
        <begin position="131"/>
        <end position="267"/>
    </location>
</feature>
<gene>
    <name evidence="3" type="ORF">IAB08_04195</name>
</gene>
<evidence type="ECO:0000259" key="2">
    <source>
        <dbReference type="Pfam" id="PF13568"/>
    </source>
</evidence>
<dbReference type="EMBL" id="JADIMZ010000062">
    <property type="protein sequence ID" value="MBO8432479.1"/>
    <property type="molecule type" value="Genomic_DNA"/>
</dbReference>
<organism evidence="3 4">
    <name type="scientific">Candidatus Pullibacteroides excrementavium</name>
    <dbReference type="NCBI Taxonomy" id="2840905"/>
    <lineage>
        <taxon>Bacteria</taxon>
        <taxon>Pseudomonadati</taxon>
        <taxon>Bacteroidota</taxon>
        <taxon>Bacteroidia</taxon>
        <taxon>Bacteroidales</taxon>
        <taxon>Candidatus Pullibacteroides</taxon>
    </lineage>
</organism>
<feature type="chain" id="PRO_5038417150" evidence="1">
    <location>
        <begin position="20"/>
        <end position="291"/>
    </location>
</feature>
<evidence type="ECO:0000313" key="4">
    <source>
        <dbReference type="Proteomes" id="UP000823612"/>
    </source>
</evidence>
<dbReference type="AlphaFoldDB" id="A0A9D9DWA5"/>
<comment type="caution">
    <text evidence="3">The sequence shown here is derived from an EMBL/GenBank/DDBJ whole genome shotgun (WGS) entry which is preliminary data.</text>
</comment>
<reference evidence="3" key="1">
    <citation type="submission" date="2020-10" db="EMBL/GenBank/DDBJ databases">
        <authorList>
            <person name="Gilroy R."/>
        </authorList>
    </citation>
    <scope>NUCLEOTIDE SEQUENCE</scope>
    <source>
        <strain evidence="3">2889</strain>
    </source>
</reference>
<feature type="signal peptide" evidence="1">
    <location>
        <begin position="1"/>
        <end position="19"/>
    </location>
</feature>
<sequence>MKTSILIISSFLLSTAAFAKGSTTNNNNEETQQHPNAFKYTISQKPIVANSQATNLNEFDFYAGPQGENRWIGASFGYTTKQICYIFNVPGDVATGEEIDGRKRIGLTNMVLLSEINNFSEDEASKFSRSPKKLSNGLSIGLFLAPEIAYGIGIQTGIYYDLMMENTKSEDYEISVKDHSLSIPLRLQYRYELFEDFSLFAYTGPSFDIGMGLTAEVKNVHSGQKTDINYYKNWDIRRLNVLYGVGIGFRYKGLQFRIGGDWGLKNMAYEGDKKNKMLIHKPLQLAISYQF</sequence>
<name>A0A9D9DWA5_9BACT</name>
<protein>
    <submittedName>
        <fullName evidence="3">Outer membrane beta-barrel protein</fullName>
    </submittedName>
</protein>
<keyword evidence="1" id="KW-0732">Signal</keyword>
<dbReference type="InterPro" id="IPR025665">
    <property type="entry name" value="Beta-barrel_OMP_2"/>
</dbReference>
<accession>A0A9D9DWA5</accession>
<dbReference type="Proteomes" id="UP000823612">
    <property type="component" value="Unassembled WGS sequence"/>
</dbReference>
<evidence type="ECO:0000256" key="1">
    <source>
        <dbReference type="SAM" id="SignalP"/>
    </source>
</evidence>